<dbReference type="AlphaFoldDB" id="W1Y8Q5"/>
<evidence type="ECO:0000313" key="1">
    <source>
        <dbReference type="EMBL" id="ETJ38882.1"/>
    </source>
</evidence>
<comment type="caution">
    <text evidence="1">The sequence shown here is derived from an EMBL/GenBank/DDBJ whole genome shotgun (WGS) entry which is preliminary data.</text>
</comment>
<accession>W1Y8Q5</accession>
<feature type="non-terminal residue" evidence="1">
    <location>
        <position position="1"/>
    </location>
</feature>
<dbReference type="EMBL" id="AZMM01007102">
    <property type="protein sequence ID" value="ETJ38882.1"/>
    <property type="molecule type" value="Genomic_DNA"/>
</dbReference>
<name>W1Y8Q5_9ZZZZ</name>
<organism evidence="1">
    <name type="scientific">human gut metagenome</name>
    <dbReference type="NCBI Taxonomy" id="408170"/>
    <lineage>
        <taxon>unclassified sequences</taxon>
        <taxon>metagenomes</taxon>
        <taxon>organismal metagenomes</taxon>
    </lineage>
</organism>
<protein>
    <submittedName>
        <fullName evidence="1">Uncharacterized protein</fullName>
    </submittedName>
</protein>
<reference evidence="1" key="1">
    <citation type="submission" date="2013-12" db="EMBL/GenBank/DDBJ databases">
        <title>A Varibaculum cambriense genome reconstructed from a premature infant gut community with otherwise low bacterial novelty that shifts toward anaerobic metabolism during the third week of life.</title>
        <authorList>
            <person name="Brown C.T."/>
            <person name="Sharon I."/>
            <person name="Thomas B.C."/>
            <person name="Castelle C.J."/>
            <person name="Morowitz M.J."/>
            <person name="Banfield J.F."/>
        </authorList>
    </citation>
    <scope>NUCLEOTIDE SEQUENCE</scope>
</reference>
<proteinExistence type="predicted"/>
<gene>
    <name evidence="1" type="ORF">Q604_UNBC07102G0002</name>
</gene>
<sequence length="32" mass="3722">TIDEQDHFLGIVHWSLENRPEHGYIDPLGVHP</sequence>